<dbReference type="InterPro" id="IPR002716">
    <property type="entry name" value="PIN_dom"/>
</dbReference>
<gene>
    <name evidence="9" type="ORF">H8R02_24925</name>
</gene>
<dbReference type="RefSeq" id="WP_187084219.1">
    <property type="nucleotide sequence ID" value="NZ_JACORU010000012.1"/>
</dbReference>
<keyword evidence="5" id="KW-0378">Hydrolase</keyword>
<comment type="caution">
    <text evidence="9">The sequence shown here is derived from an EMBL/GenBank/DDBJ whole genome shotgun (WGS) entry which is preliminary data.</text>
</comment>
<dbReference type="GO" id="GO:0046872">
    <property type="term" value="F:metal ion binding"/>
    <property type="evidence" value="ECO:0007669"/>
    <property type="project" value="UniProtKB-KW"/>
</dbReference>
<keyword evidence="2" id="KW-1277">Toxin-antitoxin system</keyword>
<dbReference type="Pfam" id="PF01850">
    <property type="entry name" value="PIN"/>
    <property type="match status" value="1"/>
</dbReference>
<dbReference type="AlphaFoldDB" id="A0A923MC93"/>
<comment type="cofactor">
    <cofactor evidence="1">
        <name>Mg(2+)</name>
        <dbReference type="ChEBI" id="CHEBI:18420"/>
    </cofactor>
</comment>
<evidence type="ECO:0000256" key="1">
    <source>
        <dbReference type="ARBA" id="ARBA00001946"/>
    </source>
</evidence>
<organism evidence="9 10">
    <name type="scientific">Ramlibacter albus</name>
    <dbReference type="NCBI Taxonomy" id="2079448"/>
    <lineage>
        <taxon>Bacteria</taxon>
        <taxon>Pseudomonadati</taxon>
        <taxon>Pseudomonadota</taxon>
        <taxon>Betaproteobacteria</taxon>
        <taxon>Burkholderiales</taxon>
        <taxon>Comamonadaceae</taxon>
        <taxon>Ramlibacter</taxon>
    </lineage>
</organism>
<dbReference type="Proteomes" id="UP000596827">
    <property type="component" value="Unassembled WGS sequence"/>
</dbReference>
<evidence type="ECO:0000259" key="8">
    <source>
        <dbReference type="Pfam" id="PF01850"/>
    </source>
</evidence>
<dbReference type="PANTHER" id="PTHR33653:SF1">
    <property type="entry name" value="RIBONUCLEASE VAPC2"/>
    <property type="match status" value="1"/>
</dbReference>
<dbReference type="Gene3D" id="3.40.50.1010">
    <property type="entry name" value="5'-nuclease"/>
    <property type="match status" value="1"/>
</dbReference>
<sequence length="129" mass="14390">MAPRKPFNVVDSSAWLEYFFDTAHADRFAAAIEDTERLVIPVLVLYEVFKKVLRTHGEDTALQVAAQMQQGQLVPLDEMLALSAAKLGLPLADSIIYATAQAFDAVLWTQDQHFDGLPNVRFFPKDLPA</sequence>
<dbReference type="GO" id="GO:0004518">
    <property type="term" value="F:nuclease activity"/>
    <property type="evidence" value="ECO:0007669"/>
    <property type="project" value="UniProtKB-KW"/>
</dbReference>
<feature type="domain" description="PIN" evidence="8">
    <location>
        <begin position="9"/>
        <end position="115"/>
    </location>
</feature>
<keyword evidence="4" id="KW-0479">Metal-binding</keyword>
<dbReference type="InterPro" id="IPR029060">
    <property type="entry name" value="PIN-like_dom_sf"/>
</dbReference>
<accession>A0A923MC93</accession>
<evidence type="ECO:0000256" key="7">
    <source>
        <dbReference type="ARBA" id="ARBA00038093"/>
    </source>
</evidence>
<evidence type="ECO:0000313" key="9">
    <source>
        <dbReference type="EMBL" id="MBC5767733.1"/>
    </source>
</evidence>
<dbReference type="PANTHER" id="PTHR33653">
    <property type="entry name" value="RIBONUCLEASE VAPC2"/>
    <property type="match status" value="1"/>
</dbReference>
<evidence type="ECO:0000256" key="3">
    <source>
        <dbReference type="ARBA" id="ARBA00022722"/>
    </source>
</evidence>
<dbReference type="EMBL" id="JACORU010000012">
    <property type="protein sequence ID" value="MBC5767733.1"/>
    <property type="molecule type" value="Genomic_DNA"/>
</dbReference>
<keyword evidence="6" id="KW-0460">Magnesium</keyword>
<evidence type="ECO:0000256" key="5">
    <source>
        <dbReference type="ARBA" id="ARBA00022801"/>
    </source>
</evidence>
<reference evidence="9" key="1">
    <citation type="submission" date="2020-08" db="EMBL/GenBank/DDBJ databases">
        <title>Ramlibacter sp. GTP1 16S ribosomal RNA gene genome sequencing and assembly.</title>
        <authorList>
            <person name="Kang M."/>
        </authorList>
    </citation>
    <scope>NUCLEOTIDE SEQUENCE</scope>
    <source>
        <strain evidence="9">GTP1</strain>
    </source>
</reference>
<evidence type="ECO:0000256" key="2">
    <source>
        <dbReference type="ARBA" id="ARBA00022649"/>
    </source>
</evidence>
<evidence type="ECO:0000256" key="6">
    <source>
        <dbReference type="ARBA" id="ARBA00022842"/>
    </source>
</evidence>
<dbReference type="InterPro" id="IPR050556">
    <property type="entry name" value="Type_II_TA_system_RNase"/>
</dbReference>
<name>A0A923MC93_9BURK</name>
<dbReference type="GO" id="GO:0016787">
    <property type="term" value="F:hydrolase activity"/>
    <property type="evidence" value="ECO:0007669"/>
    <property type="project" value="UniProtKB-KW"/>
</dbReference>
<keyword evidence="10" id="KW-1185">Reference proteome</keyword>
<evidence type="ECO:0000256" key="4">
    <source>
        <dbReference type="ARBA" id="ARBA00022723"/>
    </source>
</evidence>
<comment type="similarity">
    <text evidence="7">Belongs to the PINc/VapC protein family.</text>
</comment>
<dbReference type="SUPFAM" id="SSF88723">
    <property type="entry name" value="PIN domain-like"/>
    <property type="match status" value="1"/>
</dbReference>
<dbReference type="CDD" id="cd18686">
    <property type="entry name" value="PIN_VapC-like"/>
    <property type="match status" value="1"/>
</dbReference>
<keyword evidence="3" id="KW-0540">Nuclease</keyword>
<protein>
    <submittedName>
        <fullName evidence="9">Type II toxin-antitoxin system VapC family toxin</fullName>
    </submittedName>
</protein>
<proteinExistence type="inferred from homology"/>
<evidence type="ECO:0000313" key="10">
    <source>
        <dbReference type="Proteomes" id="UP000596827"/>
    </source>
</evidence>